<keyword evidence="4" id="KW-0175">Coiled coil</keyword>
<dbReference type="InterPro" id="IPR013783">
    <property type="entry name" value="Ig-like_fold"/>
</dbReference>
<dbReference type="GO" id="GO:0000155">
    <property type="term" value="F:phosphorelay sensor kinase activity"/>
    <property type="evidence" value="ECO:0007669"/>
    <property type="project" value="InterPro"/>
</dbReference>
<dbReference type="InterPro" id="IPR003594">
    <property type="entry name" value="HATPase_dom"/>
</dbReference>
<dbReference type="InterPro" id="IPR036890">
    <property type="entry name" value="HATPase_C_sf"/>
</dbReference>
<dbReference type="InterPro" id="IPR015943">
    <property type="entry name" value="WD40/YVTN_repeat-like_dom_sf"/>
</dbReference>
<dbReference type="EC" id="2.7.13.3" evidence="2"/>
<dbReference type="EMBL" id="JAALLT010000001">
    <property type="protein sequence ID" value="NGP75328.1"/>
    <property type="molecule type" value="Genomic_DNA"/>
</dbReference>
<dbReference type="SMART" id="SM00387">
    <property type="entry name" value="HATPase_c"/>
    <property type="match status" value="1"/>
</dbReference>
<dbReference type="SUPFAM" id="SSF63829">
    <property type="entry name" value="Calcium-dependent phosphotriesterase"/>
    <property type="match status" value="2"/>
</dbReference>
<dbReference type="InterPro" id="IPR003661">
    <property type="entry name" value="HisK_dim/P_dom"/>
</dbReference>
<dbReference type="InterPro" id="IPR011110">
    <property type="entry name" value="Reg_prop"/>
</dbReference>
<dbReference type="InterPro" id="IPR005467">
    <property type="entry name" value="His_kinase_dom"/>
</dbReference>
<dbReference type="PANTHER" id="PTHR43547">
    <property type="entry name" value="TWO-COMPONENT HISTIDINE KINASE"/>
    <property type="match status" value="1"/>
</dbReference>
<evidence type="ECO:0000313" key="7">
    <source>
        <dbReference type="EMBL" id="NGP75328.1"/>
    </source>
</evidence>
<accession>A0A6M1ST94</accession>
<dbReference type="RefSeq" id="WP_165138539.1">
    <property type="nucleotide sequence ID" value="NZ_JAALLT010000001.1"/>
</dbReference>
<gene>
    <name evidence="7" type="ORF">G3570_01695</name>
</gene>
<protein>
    <recommendedName>
        <fullName evidence="2">histidine kinase</fullName>
        <ecNumber evidence="2">2.7.13.3</ecNumber>
    </recommendedName>
</protein>
<keyword evidence="3" id="KW-0597">Phosphoprotein</keyword>
<evidence type="ECO:0000256" key="3">
    <source>
        <dbReference type="ARBA" id="ARBA00022553"/>
    </source>
</evidence>
<keyword evidence="5" id="KW-0472">Membrane</keyword>
<dbReference type="InterPro" id="IPR011047">
    <property type="entry name" value="Quinoprotein_ADH-like_sf"/>
</dbReference>
<dbReference type="PANTHER" id="PTHR43547:SF2">
    <property type="entry name" value="HYBRID SIGNAL TRANSDUCTION HISTIDINE KINASE C"/>
    <property type="match status" value="1"/>
</dbReference>
<dbReference type="Pfam" id="PF07495">
    <property type="entry name" value="Y_Y_Y"/>
    <property type="match status" value="1"/>
</dbReference>
<evidence type="ECO:0000256" key="1">
    <source>
        <dbReference type="ARBA" id="ARBA00000085"/>
    </source>
</evidence>
<dbReference type="CDD" id="cd00082">
    <property type="entry name" value="HisKA"/>
    <property type="match status" value="1"/>
</dbReference>
<keyword evidence="8" id="KW-1185">Reference proteome</keyword>
<proteinExistence type="predicted"/>
<keyword evidence="5" id="KW-0812">Transmembrane</keyword>
<dbReference type="SMART" id="SM00388">
    <property type="entry name" value="HisKA"/>
    <property type="match status" value="1"/>
</dbReference>
<dbReference type="Gene3D" id="3.30.565.10">
    <property type="entry name" value="Histidine kinase-like ATPase, C-terminal domain"/>
    <property type="match status" value="1"/>
</dbReference>
<comment type="catalytic activity">
    <reaction evidence="1">
        <text>ATP + protein L-histidine = ADP + protein N-phospho-L-histidine.</text>
        <dbReference type="EC" id="2.7.13.3"/>
    </reaction>
</comment>
<evidence type="ECO:0000256" key="5">
    <source>
        <dbReference type="SAM" id="Phobius"/>
    </source>
</evidence>
<dbReference type="Gene3D" id="2.60.40.10">
    <property type="entry name" value="Immunoglobulins"/>
    <property type="match status" value="1"/>
</dbReference>
<dbReference type="AlphaFoldDB" id="A0A6M1ST94"/>
<feature type="transmembrane region" description="Helical" evidence="5">
    <location>
        <begin position="803"/>
        <end position="824"/>
    </location>
</feature>
<dbReference type="SUPFAM" id="SSF50998">
    <property type="entry name" value="Quinoprotein alcohol dehydrogenase-like"/>
    <property type="match status" value="1"/>
</dbReference>
<feature type="coiled-coil region" evidence="4">
    <location>
        <begin position="835"/>
        <end position="886"/>
    </location>
</feature>
<dbReference type="SUPFAM" id="SSF47384">
    <property type="entry name" value="Homodimeric domain of signal transducing histidine kinase"/>
    <property type="match status" value="1"/>
</dbReference>
<sequence>MKRQLFVLLFLFLIPFSESEGQLLPFTHYTPDREINALPSAEVHKVFQDKLGYMWFSIYSSGLVRYDGVNMELYGQEDGLRDLTVWDLIEDPSGRLWVSSNAGLVVSEKPLENYGVGKRVQFISESNDVSIIDLTVNHNRMTIDDEGWLWVGTENVGIVKYRFNQEDELQADTVSTNLSGTGEELAVRALTARKDGSIWVALPNGNLLRFKNEEATRTYEFFGDEYTNALFESAEDRLLGGNRDGSVWMLNEDNGKTGFTIIDKSLNSNIASIRADHDNRIWVSSEGSGILTIEGDDYSKTGNITRANGLLSEIVFNITEDREENLWIAQSGGISKLRYNYRAFTNISSTPIGGEKTLLPSPSINTIQLNNSDSNGDPCSFWAGTSEGGIACLSETFDSEYIQFADGLAGNWVNGLAYDSYGRLWIGSTRGLNSLSFKEAPDLENLKDKTSVSVLGKQAELATYPTASILSIQKLRLPLGQESQQTIETLFLPAYHRVFVIIDNTFITLDEEWGLPPTIYHASAVDSLGYLWIGTRDRGIYRSRIPVHAAMFTGESDITDKDTFFQLWWSTEDGAPTNQIDNLYWSNNQMWVGTTNGLISLDAETKSKRHTITTADGLLADNITSIAKSPVTGTFWLGTNQGLAEVDPESGTVLRTITKAEGLVDNEVWYYGSVQISKEGSVYFGTANGISIYKPHLDRENKQPPIVRLTSAVSEEVPGERNEFSFEYAALTFGSEREARYQTRLIGFNDEWSPDKTDTRVNYTNLPAYFFPETYTLEVRAANESGIWSDEVLSYSFTVTPPWWLSWGASMGYFIILALGIFAVDRFQRRRLIKREREAALLRETELKAEAAEAQAKALEVENELKATELEKARELETAYHELKATQKRLIQSEKMASLGRLSTGIAHEIKNPLNFINNFAELSKELVEELREAIANDDTAEIQFITDSLSMNTGKIEEHGKRADAIVKSMMQHSRGSNLNFQMTDLNNIVQKYADLAYHSKSAKIPELDVSIVTKLDENLPEVMIIQQQIGQVLQNIIENAFDAVWEQKLKQNGTYLPKITISTSFEKGEEIKIIISDNGPGIPEPVREKIFEPFFTTKPTGEGTGLGLSISYDIITQIHSGSLKVESDDGRGTRFIITLPVGELSSS</sequence>
<dbReference type="InterPro" id="IPR004358">
    <property type="entry name" value="Sig_transdc_His_kin-like_C"/>
</dbReference>
<dbReference type="PRINTS" id="PR00344">
    <property type="entry name" value="BCTRLSENSOR"/>
</dbReference>
<dbReference type="InterPro" id="IPR011123">
    <property type="entry name" value="Y_Y_Y"/>
</dbReference>
<dbReference type="Pfam" id="PF02518">
    <property type="entry name" value="HATPase_c"/>
    <property type="match status" value="1"/>
</dbReference>
<comment type="caution">
    <text evidence="7">The sequence shown here is derived from an EMBL/GenBank/DDBJ whole genome shotgun (WGS) entry which is preliminary data.</text>
</comment>
<evidence type="ECO:0000256" key="4">
    <source>
        <dbReference type="SAM" id="Coils"/>
    </source>
</evidence>
<reference evidence="7 8" key="1">
    <citation type="submission" date="2020-02" db="EMBL/GenBank/DDBJ databases">
        <title>Balneolaceae bacterium YR4-1, complete genome.</title>
        <authorList>
            <person name="Li Y."/>
            <person name="Wu S."/>
        </authorList>
    </citation>
    <scope>NUCLEOTIDE SEQUENCE [LARGE SCALE GENOMIC DNA]</scope>
    <source>
        <strain evidence="7 8">YR4-1</strain>
    </source>
</reference>
<evidence type="ECO:0000259" key="6">
    <source>
        <dbReference type="PROSITE" id="PS50109"/>
    </source>
</evidence>
<organism evidence="7 8">
    <name type="scientific">Halalkalibaculum roseum</name>
    <dbReference type="NCBI Taxonomy" id="2709311"/>
    <lineage>
        <taxon>Bacteria</taxon>
        <taxon>Pseudomonadati</taxon>
        <taxon>Balneolota</taxon>
        <taxon>Balneolia</taxon>
        <taxon>Balneolales</taxon>
        <taxon>Balneolaceae</taxon>
        <taxon>Halalkalibaculum</taxon>
    </lineage>
</organism>
<evidence type="ECO:0000313" key="8">
    <source>
        <dbReference type="Proteomes" id="UP000473278"/>
    </source>
</evidence>
<dbReference type="PROSITE" id="PS50109">
    <property type="entry name" value="HIS_KIN"/>
    <property type="match status" value="1"/>
</dbReference>
<keyword evidence="5" id="KW-1133">Transmembrane helix</keyword>
<dbReference type="InterPro" id="IPR036097">
    <property type="entry name" value="HisK_dim/P_sf"/>
</dbReference>
<dbReference type="SUPFAM" id="SSF55874">
    <property type="entry name" value="ATPase domain of HSP90 chaperone/DNA topoisomerase II/histidine kinase"/>
    <property type="match status" value="1"/>
</dbReference>
<feature type="domain" description="Histidine kinase" evidence="6">
    <location>
        <begin position="905"/>
        <end position="1145"/>
    </location>
</feature>
<name>A0A6M1ST94_9BACT</name>
<evidence type="ECO:0000256" key="2">
    <source>
        <dbReference type="ARBA" id="ARBA00012438"/>
    </source>
</evidence>
<dbReference type="Gene3D" id="1.10.287.130">
    <property type="match status" value="1"/>
</dbReference>
<dbReference type="Proteomes" id="UP000473278">
    <property type="component" value="Unassembled WGS sequence"/>
</dbReference>
<dbReference type="Pfam" id="PF07494">
    <property type="entry name" value="Reg_prop"/>
    <property type="match status" value="2"/>
</dbReference>
<dbReference type="Gene3D" id="2.130.10.10">
    <property type="entry name" value="YVTN repeat-like/Quinoprotein amine dehydrogenase"/>
    <property type="match status" value="3"/>
</dbReference>